<gene>
    <name evidence="3" type="ordered locus">CLDAP_33080</name>
</gene>
<dbReference type="eggNOG" id="COG1336">
    <property type="taxonomic scope" value="Bacteria"/>
</dbReference>
<keyword evidence="4" id="KW-1185">Reference proteome</keyword>
<proteinExistence type="predicted"/>
<evidence type="ECO:0000313" key="3">
    <source>
        <dbReference type="EMBL" id="BAM01348.1"/>
    </source>
</evidence>
<dbReference type="GO" id="GO:0051607">
    <property type="term" value="P:defense response to virus"/>
    <property type="evidence" value="ECO:0007669"/>
    <property type="project" value="UniProtKB-KW"/>
</dbReference>
<dbReference type="EMBL" id="AP012337">
    <property type="protein sequence ID" value="BAM01348.1"/>
    <property type="molecule type" value="Genomic_DNA"/>
</dbReference>
<name>I0I7W0_CALAS</name>
<reference evidence="3 4" key="1">
    <citation type="submission" date="2012-02" db="EMBL/GenBank/DDBJ databases">
        <title>Complete genome sequence of Caldilinea aerophila DSM 14535 (= NBRC 102666).</title>
        <authorList>
            <person name="Oguchi A."/>
            <person name="Hosoyama A."/>
            <person name="Sekine M."/>
            <person name="Fukai R."/>
            <person name="Kato Y."/>
            <person name="Nakamura S."/>
            <person name="Hanada S."/>
            <person name="Yamazaki S."/>
            <person name="Fujita N."/>
        </authorList>
    </citation>
    <scope>NUCLEOTIDE SEQUENCE [LARGE SCALE GENOMIC DNA]</scope>
    <source>
        <strain evidence="4">DSM 14535 / JCM 11387 / NBRC 104270 / STL-6-O1</strain>
    </source>
</reference>
<evidence type="ECO:0000256" key="1">
    <source>
        <dbReference type="ARBA" id="ARBA00023118"/>
    </source>
</evidence>
<evidence type="ECO:0000259" key="2">
    <source>
        <dbReference type="Pfam" id="PF03787"/>
    </source>
</evidence>
<evidence type="ECO:0000313" key="4">
    <source>
        <dbReference type="Proteomes" id="UP000007880"/>
    </source>
</evidence>
<accession>I0I7W0</accession>
<feature type="domain" description="CRISPR type III-associated protein" evidence="2">
    <location>
        <begin position="4"/>
        <end position="287"/>
    </location>
</feature>
<dbReference type="PANTHER" id="PTHR36700">
    <property type="entry name" value="CRISPR SYSTEM CMR SUBUNIT CMR4"/>
    <property type="match status" value="1"/>
</dbReference>
<dbReference type="Proteomes" id="UP000007880">
    <property type="component" value="Chromosome"/>
</dbReference>
<keyword evidence="1" id="KW-0051">Antiviral defense</keyword>
<dbReference type="HOGENOM" id="CLU_047795_0_0_0"/>
<dbReference type="PATRIC" id="fig|926550.5.peg.3574"/>
<sequence>MLFIYVETPLHAGTGRGLGAVDLPIQRERTTGYPIVQASSLKGRLRAAAKGNLPDNEWKAIFGPETNNASDHAGALSIGDARILLFPVRSLAGVFAWTTSRDALARFLREAHMVGLSVDWELPAEPDRNTILVSGDALIAGGSVVLEEFSFTPDTNQADQADKVRAIGQWLADNALPQTGYDYWKQALPNKLCILPEDAFRDFVLYGTEVQTHIKLDPDKKTVQSGALWTTESLPVDTLLYAPLMATKSRTKNKEEVDLSGQQVLAKVKGLRLVYTQLGGDETTGQGMVALRFSDGGGQ</sequence>
<dbReference type="PANTHER" id="PTHR36700:SF1">
    <property type="entry name" value="CRISPR SYSTEM CMR SUBUNIT CMR4"/>
    <property type="match status" value="1"/>
</dbReference>
<dbReference type="InterPro" id="IPR013410">
    <property type="entry name" value="CRISPR-assoc_RAMP_Cmr4"/>
</dbReference>
<protein>
    <recommendedName>
        <fullName evidence="2">CRISPR type III-associated protein domain-containing protein</fullName>
    </recommendedName>
</protein>
<dbReference type="InterPro" id="IPR005537">
    <property type="entry name" value="RAMP_III_fam"/>
</dbReference>
<dbReference type="STRING" id="926550.CLDAP_33080"/>
<organism evidence="3 4">
    <name type="scientific">Caldilinea aerophila (strain DSM 14535 / JCM 11387 / NBRC 104270 / STL-6-O1)</name>
    <dbReference type="NCBI Taxonomy" id="926550"/>
    <lineage>
        <taxon>Bacteria</taxon>
        <taxon>Bacillati</taxon>
        <taxon>Chloroflexota</taxon>
        <taxon>Caldilineae</taxon>
        <taxon>Caldilineales</taxon>
        <taxon>Caldilineaceae</taxon>
        <taxon>Caldilinea</taxon>
    </lineage>
</organism>
<dbReference type="AlphaFoldDB" id="I0I7W0"/>
<dbReference type="Pfam" id="PF03787">
    <property type="entry name" value="RAMPs"/>
    <property type="match status" value="1"/>
</dbReference>
<dbReference type="NCBIfam" id="TIGR02580">
    <property type="entry name" value="cas_RAMP_Cmr4"/>
    <property type="match status" value="1"/>
</dbReference>
<dbReference type="KEGG" id="cap:CLDAP_33080"/>